<dbReference type="GO" id="GO:0004748">
    <property type="term" value="F:ribonucleoside-diphosphate reductase activity, thioredoxin disulfide as acceptor"/>
    <property type="evidence" value="ECO:0007669"/>
    <property type="project" value="UniProtKB-EC"/>
</dbReference>
<dbReference type="PIRSF" id="PIRSF000355">
    <property type="entry name" value="NrdB"/>
    <property type="match status" value="1"/>
</dbReference>
<dbReference type="InterPro" id="IPR012348">
    <property type="entry name" value="RNR-like"/>
</dbReference>
<feature type="active site" evidence="6">
    <location>
        <position position="126"/>
    </location>
</feature>
<keyword evidence="4" id="KW-0560">Oxidoreductase</keyword>
<evidence type="ECO:0000256" key="7">
    <source>
        <dbReference type="PIRSR" id="PIRSR000355-2"/>
    </source>
</evidence>
<dbReference type="InterPro" id="IPR009078">
    <property type="entry name" value="Ferritin-like_SF"/>
</dbReference>
<dbReference type="InterPro" id="IPR000358">
    <property type="entry name" value="RNR_small_fam"/>
</dbReference>
<dbReference type="PANTHER" id="PTHR23409">
    <property type="entry name" value="RIBONUCLEOSIDE-DIPHOSPHATE REDUCTASE SMALL CHAIN"/>
    <property type="match status" value="1"/>
</dbReference>
<dbReference type="EMBL" id="PP179318">
    <property type="protein sequence ID" value="XAI70082.1"/>
    <property type="molecule type" value="Genomic_DNA"/>
</dbReference>
<feature type="binding site" evidence="7">
    <location>
        <position position="122"/>
    </location>
    <ligand>
        <name>Fe cation</name>
        <dbReference type="ChEBI" id="CHEBI:24875"/>
        <label>1</label>
    </ligand>
</feature>
<sequence>MSGIILTPQERALKVINNRRVILGENDELMAPSPKKYNAPIEIMDKALRDDWKHWHVTLVDDLADFRRLDAKARRSVQLNLGFLSNLDGIQLSTLANNIQAHVTAPEYRMALTRQAYEELVHVLTYDRMITSLDMDPIETYNLFMTDEILEAKNKHIIKMANLLSDDFSGENFVRAIVANQALEGVYFQMGFKRFYVLHKSGFMAGCAKNIRYIQRDEASHLRIFNSMFREIRKENPEFFGPEVMKDCGEILRLAAEMEMTWNRHVNQGGQLGITDAMSDGSIMFGTNGVAQAVGIEAPFPQVTKDPFAWTDAYLNEHGIETNFFEDRVVEYEDKGLEWD</sequence>
<evidence type="ECO:0000256" key="4">
    <source>
        <dbReference type="ARBA" id="ARBA00023002"/>
    </source>
</evidence>
<dbReference type="CDD" id="cd01049">
    <property type="entry name" value="RNRR2"/>
    <property type="match status" value="1"/>
</dbReference>
<feature type="binding site" evidence="7">
    <location>
        <position position="119"/>
    </location>
    <ligand>
        <name>Fe cation</name>
        <dbReference type="ChEBI" id="CHEBI:24875"/>
        <label>2</label>
    </ligand>
</feature>
<dbReference type="EC" id="1.17.4.1" evidence="2"/>
<dbReference type="SUPFAM" id="SSF47240">
    <property type="entry name" value="Ferritin-like"/>
    <property type="match status" value="1"/>
</dbReference>
<keyword evidence="3 7" id="KW-0479">Metal-binding</keyword>
<proteinExistence type="inferred from homology"/>
<feature type="binding site" evidence="7">
    <location>
        <position position="119"/>
    </location>
    <ligand>
        <name>Fe cation</name>
        <dbReference type="ChEBI" id="CHEBI:24875"/>
        <label>1</label>
    </ligand>
</feature>
<evidence type="ECO:0000256" key="6">
    <source>
        <dbReference type="PIRSR" id="PIRSR000355-1"/>
    </source>
</evidence>
<name>A0AAU6W0D5_9CAUD</name>
<protein>
    <recommendedName>
        <fullName evidence="2">ribonucleoside-diphosphate reductase</fullName>
        <ecNumber evidence="2">1.17.4.1</ecNumber>
    </recommendedName>
</protein>
<evidence type="ECO:0000256" key="1">
    <source>
        <dbReference type="ARBA" id="ARBA00009303"/>
    </source>
</evidence>
<feature type="binding site" evidence="7">
    <location>
        <position position="218"/>
    </location>
    <ligand>
        <name>Fe cation</name>
        <dbReference type="ChEBI" id="CHEBI:24875"/>
        <label>2</label>
    </ligand>
</feature>
<dbReference type="InterPro" id="IPR033909">
    <property type="entry name" value="RNR_small"/>
</dbReference>
<dbReference type="GO" id="GO:0046872">
    <property type="term" value="F:metal ion binding"/>
    <property type="evidence" value="ECO:0007669"/>
    <property type="project" value="UniProtKB-KW"/>
</dbReference>
<dbReference type="PANTHER" id="PTHR23409:SF18">
    <property type="entry name" value="RIBONUCLEOSIDE-DIPHOSPHATE REDUCTASE SUBUNIT M2"/>
    <property type="match status" value="1"/>
</dbReference>
<dbReference type="Gene3D" id="1.10.620.20">
    <property type="entry name" value="Ribonucleotide Reductase, subunit A"/>
    <property type="match status" value="1"/>
</dbReference>
<gene>
    <name evidence="8" type="ORF">Nican01_00069</name>
</gene>
<dbReference type="Pfam" id="PF00268">
    <property type="entry name" value="Ribonuc_red_sm"/>
    <property type="match status" value="1"/>
</dbReference>
<keyword evidence="5 7" id="KW-0408">Iron</keyword>
<reference evidence="8" key="1">
    <citation type="journal article" date="2024" name="J. Gen. Virol.">
        <title>Novel phages of Pseudomonas syringae unveil numerous potential auxiliary metabolic genes.</title>
        <authorList>
            <person name="Feltin C."/>
            <person name="Garneau J.R."/>
            <person name="Morris C.E."/>
            <person name="Berard A."/>
            <person name="Torres-Barcelo C."/>
        </authorList>
    </citation>
    <scope>NUCLEOTIDE SEQUENCE</scope>
</reference>
<feature type="binding site" evidence="7">
    <location>
        <position position="184"/>
    </location>
    <ligand>
        <name>Fe cation</name>
        <dbReference type="ChEBI" id="CHEBI:24875"/>
        <label>2</label>
    </ligand>
</feature>
<feature type="binding site" evidence="7">
    <location>
        <position position="88"/>
    </location>
    <ligand>
        <name>Fe cation</name>
        <dbReference type="ChEBI" id="CHEBI:24875"/>
        <label>1</label>
    </ligand>
</feature>
<feature type="binding site" evidence="7">
    <location>
        <position position="221"/>
    </location>
    <ligand>
        <name>Fe cation</name>
        <dbReference type="ChEBI" id="CHEBI:24875"/>
        <label>2</label>
    </ligand>
</feature>
<organism evidence="8">
    <name type="scientific">Pseudomonas phage Nican01</name>
    <dbReference type="NCBI Taxonomy" id="3138540"/>
    <lineage>
        <taxon>Viruses</taxon>
        <taxon>Duplodnaviria</taxon>
        <taxon>Heunggongvirae</taxon>
        <taxon>Uroviricota</taxon>
        <taxon>Caudoviricetes</taxon>
        <taxon>Nickievirus</taxon>
    </lineage>
</organism>
<evidence type="ECO:0000256" key="5">
    <source>
        <dbReference type="ARBA" id="ARBA00023004"/>
    </source>
</evidence>
<comment type="cofactor">
    <cofactor evidence="7">
        <name>Fe cation</name>
        <dbReference type="ChEBI" id="CHEBI:24875"/>
    </cofactor>
    <text evidence="7">Binds 2 iron ions per subunit.</text>
</comment>
<evidence type="ECO:0000256" key="2">
    <source>
        <dbReference type="ARBA" id="ARBA00012274"/>
    </source>
</evidence>
<comment type="similarity">
    <text evidence="1">Belongs to the ribonucleoside diphosphate reductase small chain family.</text>
</comment>
<accession>A0AAU6W0D5</accession>
<dbReference type="GO" id="GO:0009263">
    <property type="term" value="P:deoxyribonucleotide biosynthetic process"/>
    <property type="evidence" value="ECO:0007669"/>
    <property type="project" value="InterPro"/>
</dbReference>
<evidence type="ECO:0000313" key="8">
    <source>
        <dbReference type="EMBL" id="XAI70082.1"/>
    </source>
</evidence>
<evidence type="ECO:0000256" key="3">
    <source>
        <dbReference type="ARBA" id="ARBA00022723"/>
    </source>
</evidence>